<keyword evidence="3 6" id="KW-0812">Transmembrane</keyword>
<dbReference type="Gene3D" id="1.20.1720.10">
    <property type="entry name" value="Multidrug resistance protein D"/>
    <property type="match status" value="1"/>
</dbReference>
<evidence type="ECO:0000256" key="1">
    <source>
        <dbReference type="ARBA" id="ARBA00004141"/>
    </source>
</evidence>
<dbReference type="Pfam" id="PF07690">
    <property type="entry name" value="MFS_1"/>
    <property type="match status" value="1"/>
</dbReference>
<feature type="transmembrane region" description="Helical" evidence="6">
    <location>
        <begin position="234"/>
        <end position="254"/>
    </location>
</feature>
<evidence type="ECO:0000256" key="6">
    <source>
        <dbReference type="SAM" id="Phobius"/>
    </source>
</evidence>
<keyword evidence="9" id="KW-1185">Reference proteome</keyword>
<feature type="transmembrane region" description="Helical" evidence="6">
    <location>
        <begin position="311"/>
        <end position="330"/>
    </location>
</feature>
<reference evidence="8" key="1">
    <citation type="submission" date="2022-03" db="EMBL/GenBank/DDBJ databases">
        <title>Draft genome sequence of Aduncisulcus paluster, a free-living microaerophilic Fornicata.</title>
        <authorList>
            <person name="Yuyama I."/>
            <person name="Kume K."/>
            <person name="Tamura T."/>
            <person name="Inagaki Y."/>
            <person name="Hashimoto T."/>
        </authorList>
    </citation>
    <scope>NUCLEOTIDE SEQUENCE</scope>
    <source>
        <strain evidence="8">NY0171</strain>
    </source>
</reference>
<feature type="transmembrane region" description="Helical" evidence="6">
    <location>
        <begin position="207"/>
        <end position="228"/>
    </location>
</feature>
<dbReference type="PANTHER" id="PTHR42718:SF9">
    <property type="entry name" value="MAJOR FACILITATOR SUPERFAMILY MULTIDRUG TRANSPORTER MFSC"/>
    <property type="match status" value="1"/>
</dbReference>
<gene>
    <name evidence="8" type="ORF">ADUPG1_011303</name>
</gene>
<feature type="transmembrane region" description="Helical" evidence="6">
    <location>
        <begin position="266"/>
        <end position="291"/>
    </location>
</feature>
<feature type="transmembrane region" description="Helical" evidence="6">
    <location>
        <begin position="112"/>
        <end position="134"/>
    </location>
</feature>
<feature type="transmembrane region" description="Helical" evidence="6">
    <location>
        <begin position="173"/>
        <end position="195"/>
    </location>
</feature>
<evidence type="ECO:0000256" key="2">
    <source>
        <dbReference type="ARBA" id="ARBA00022448"/>
    </source>
</evidence>
<dbReference type="InterPro" id="IPR036259">
    <property type="entry name" value="MFS_trans_sf"/>
</dbReference>
<dbReference type="Gene3D" id="1.20.1250.20">
    <property type="entry name" value="MFS general substrate transporter like domains"/>
    <property type="match status" value="1"/>
</dbReference>
<keyword evidence="4 6" id="KW-1133">Transmembrane helix</keyword>
<name>A0ABQ5JW12_9EUKA</name>
<evidence type="ECO:0000256" key="4">
    <source>
        <dbReference type="ARBA" id="ARBA00022989"/>
    </source>
</evidence>
<feature type="transmembrane region" description="Helical" evidence="6">
    <location>
        <begin position="342"/>
        <end position="370"/>
    </location>
</feature>
<sequence length="525" mass="56825">MSSDKSEGVIYKTNCIPPVKLFWALGWSSFLSGMDMSIVTTALPAMTKDLNTTEAIADYVGIAYMIGLAAFSTVAGKIGDRFGTVIVHRIGMFCFIVFSACCGIPWSIYSVIVFRAFQGLAAALLLSNNLALVAHLCTHDGMQTAMILNTLFLSAASALGPIIGGLLTEYLGWEYAFFINIPFGIIGLVACWMILPPVKKIIDSKFDIGGAIGIFVSLGVVVFGISYIEYSALIGIIVLIAGIGLFSLVLLYEAHHETPALPIPLLVNRTIVSSLIGATITFGAQACLLYQMPFLLQDTFDLTPTESGLCMLPMTIFMIVSAFLAGGLCRKYISFYTRAFSCVIQCIGLIILGLLCHTGVFAIICIMSFISIGLGGFQTSNTGFVTSAAPKNVRGVVGGLVQTFREVGFAMGTSLSACLLDEFLNLEGASSSDHTFDQMIDASSWVYFVFSLISLCSVLAAFISKASPHEINLIGHPQYDPFAKPRIGVENIELNWKKYKMSIKDRQEETVALLGEEEEEEEEEF</sequence>
<evidence type="ECO:0000256" key="3">
    <source>
        <dbReference type="ARBA" id="ARBA00022692"/>
    </source>
</evidence>
<dbReference type="PANTHER" id="PTHR42718">
    <property type="entry name" value="MAJOR FACILITATOR SUPERFAMILY MULTIDRUG TRANSPORTER MFSC"/>
    <property type="match status" value="1"/>
</dbReference>
<proteinExistence type="predicted"/>
<protein>
    <submittedName>
        <fullName evidence="8">Major facilitator superfamily like protein</fullName>
    </submittedName>
</protein>
<comment type="subcellular location">
    <subcellularLocation>
        <location evidence="1">Membrane</location>
        <topology evidence="1">Multi-pass membrane protein</topology>
    </subcellularLocation>
</comment>
<evidence type="ECO:0000259" key="7">
    <source>
        <dbReference type="PROSITE" id="PS50850"/>
    </source>
</evidence>
<accession>A0ABQ5JW12</accession>
<feature type="transmembrane region" description="Helical" evidence="6">
    <location>
        <begin position="21"/>
        <end position="43"/>
    </location>
</feature>
<organism evidence="8 9">
    <name type="scientific">Aduncisulcus paluster</name>
    <dbReference type="NCBI Taxonomy" id="2918883"/>
    <lineage>
        <taxon>Eukaryota</taxon>
        <taxon>Metamonada</taxon>
        <taxon>Carpediemonas-like organisms</taxon>
        <taxon>Aduncisulcus</taxon>
    </lineage>
</organism>
<dbReference type="PROSITE" id="PS50850">
    <property type="entry name" value="MFS"/>
    <property type="match status" value="1"/>
</dbReference>
<dbReference type="EMBL" id="BQXS01011943">
    <property type="protein sequence ID" value="GKT18406.1"/>
    <property type="molecule type" value="Genomic_DNA"/>
</dbReference>
<evidence type="ECO:0000256" key="5">
    <source>
        <dbReference type="ARBA" id="ARBA00023136"/>
    </source>
</evidence>
<comment type="caution">
    <text evidence="8">The sequence shown here is derived from an EMBL/GenBank/DDBJ whole genome shotgun (WGS) entry which is preliminary data.</text>
</comment>
<keyword evidence="5 6" id="KW-0472">Membrane</keyword>
<feature type="domain" description="Major facilitator superfamily (MFS) profile" evidence="7">
    <location>
        <begin position="21"/>
        <end position="469"/>
    </location>
</feature>
<dbReference type="Proteomes" id="UP001057375">
    <property type="component" value="Unassembled WGS sequence"/>
</dbReference>
<feature type="transmembrane region" description="Helical" evidence="6">
    <location>
        <begin position="55"/>
        <end position="74"/>
    </location>
</feature>
<feature type="transmembrane region" description="Helical" evidence="6">
    <location>
        <begin position="146"/>
        <end position="167"/>
    </location>
</feature>
<dbReference type="InterPro" id="IPR011701">
    <property type="entry name" value="MFS"/>
</dbReference>
<evidence type="ECO:0000313" key="8">
    <source>
        <dbReference type="EMBL" id="GKT18406.1"/>
    </source>
</evidence>
<dbReference type="CDD" id="cd17321">
    <property type="entry name" value="MFS_MMR_MDR_like"/>
    <property type="match status" value="1"/>
</dbReference>
<evidence type="ECO:0000313" key="9">
    <source>
        <dbReference type="Proteomes" id="UP001057375"/>
    </source>
</evidence>
<dbReference type="SUPFAM" id="SSF103473">
    <property type="entry name" value="MFS general substrate transporter"/>
    <property type="match status" value="1"/>
</dbReference>
<dbReference type="InterPro" id="IPR020846">
    <property type="entry name" value="MFS_dom"/>
</dbReference>
<keyword evidence="2" id="KW-0813">Transport</keyword>
<feature type="transmembrane region" description="Helical" evidence="6">
    <location>
        <begin position="86"/>
        <end position="106"/>
    </location>
</feature>
<feature type="transmembrane region" description="Helical" evidence="6">
    <location>
        <begin position="445"/>
        <end position="463"/>
    </location>
</feature>